<comment type="caution">
    <text evidence="2">The sequence shown here is derived from an EMBL/GenBank/DDBJ whole genome shotgun (WGS) entry which is preliminary data.</text>
</comment>
<reference evidence="2 3" key="1">
    <citation type="submission" date="2018-05" db="EMBL/GenBank/DDBJ databases">
        <title>Comparative genomics of bacterial root endophytes of switchgrass collected from native prairies over two seasons.</title>
        <authorList>
            <person name="Tang Y."/>
        </authorList>
    </citation>
    <scope>NUCLEOTIDE SEQUENCE [LARGE SCALE GENOMIC DNA]</scope>
    <source>
        <strain evidence="2 3">NFIX32</strain>
    </source>
</reference>
<dbReference type="AlphaFoldDB" id="A0A318IMX5"/>
<dbReference type="Gene3D" id="3.90.1150.10">
    <property type="entry name" value="Aspartate Aminotransferase, domain 1"/>
    <property type="match status" value="1"/>
</dbReference>
<sequence>MTYRNESAWIQPAAPAAAPRATQARSTAEYRALDAAHHIHPFSDMGALNRAGSRVIVKADGVYLWDSDGNKIIDGMAGLWCV</sequence>
<evidence type="ECO:0000256" key="1">
    <source>
        <dbReference type="SAM" id="MobiDB-lite"/>
    </source>
</evidence>
<dbReference type="SUPFAM" id="SSF53383">
    <property type="entry name" value="PLP-dependent transferases"/>
    <property type="match status" value="1"/>
</dbReference>
<dbReference type="EMBL" id="QJJY01000006">
    <property type="protein sequence ID" value="PXX35361.1"/>
    <property type="molecule type" value="Genomic_DNA"/>
</dbReference>
<feature type="compositionally biased region" description="Low complexity" evidence="1">
    <location>
        <begin position="11"/>
        <end position="23"/>
    </location>
</feature>
<gene>
    <name evidence="2" type="ORF">NA66_10061</name>
</gene>
<dbReference type="GO" id="GO:0008483">
    <property type="term" value="F:transaminase activity"/>
    <property type="evidence" value="ECO:0007669"/>
    <property type="project" value="UniProtKB-KW"/>
</dbReference>
<evidence type="ECO:0000313" key="2">
    <source>
        <dbReference type="EMBL" id="PXX35361.1"/>
    </source>
</evidence>
<evidence type="ECO:0000313" key="3">
    <source>
        <dbReference type="Proteomes" id="UP000247755"/>
    </source>
</evidence>
<proteinExistence type="predicted"/>
<keyword evidence="2" id="KW-0032">Aminotransferase</keyword>
<dbReference type="InterPro" id="IPR015424">
    <property type="entry name" value="PyrdxlP-dep_Trfase"/>
</dbReference>
<feature type="non-terminal residue" evidence="2">
    <location>
        <position position="82"/>
    </location>
</feature>
<keyword evidence="2" id="KW-0808">Transferase</keyword>
<name>A0A318IMX5_BURPY</name>
<feature type="region of interest" description="Disordered" evidence="1">
    <location>
        <begin position="1"/>
        <end position="23"/>
    </location>
</feature>
<accession>A0A318IMX5</accession>
<dbReference type="InterPro" id="IPR015422">
    <property type="entry name" value="PyrdxlP-dep_Trfase_small"/>
</dbReference>
<organism evidence="2 3">
    <name type="scientific">Burkholderia pyrrocinia</name>
    <name type="common">Pseudomonas pyrrocinia</name>
    <dbReference type="NCBI Taxonomy" id="60550"/>
    <lineage>
        <taxon>Bacteria</taxon>
        <taxon>Pseudomonadati</taxon>
        <taxon>Pseudomonadota</taxon>
        <taxon>Betaproteobacteria</taxon>
        <taxon>Burkholderiales</taxon>
        <taxon>Burkholderiaceae</taxon>
        <taxon>Burkholderia</taxon>
        <taxon>Burkholderia cepacia complex</taxon>
    </lineage>
</organism>
<protein>
    <submittedName>
        <fullName evidence="2">Putrescine aminotransferase</fullName>
    </submittedName>
</protein>
<dbReference type="Proteomes" id="UP000247755">
    <property type="component" value="Unassembled WGS sequence"/>
</dbReference>